<evidence type="ECO:0000256" key="4">
    <source>
        <dbReference type="ARBA" id="ARBA00023125"/>
    </source>
</evidence>
<sequence length="168" mass="18487">MRNRTDAPGAGDAQDPLRLDRQVCFPLYAASNLLTRLYRPALADIGLTYPQYLVMLVLWEAEPQSVGALGERLHLDSGTLTPLLKRMADADLVTRRRDATDERRVLIELTPSGRALRARARQVPLTLAAALDLSPEALDTLRETVQTLVTVLAQEPAHDRAASPGRRG</sequence>
<keyword evidence="5" id="KW-0804">Transcription</keyword>
<feature type="domain" description="HTH marR-type" evidence="6">
    <location>
        <begin position="20"/>
        <end position="150"/>
    </location>
</feature>
<dbReference type="Pfam" id="PF22381">
    <property type="entry name" value="Staph_reg_Sar_Rot"/>
    <property type="match status" value="1"/>
</dbReference>
<dbReference type="GO" id="GO:0003700">
    <property type="term" value="F:DNA-binding transcription factor activity"/>
    <property type="evidence" value="ECO:0007669"/>
    <property type="project" value="InterPro"/>
</dbReference>
<accession>A0A9X3YYW8</accession>
<evidence type="ECO:0000313" key="7">
    <source>
        <dbReference type="EMBL" id="MDC8637134.1"/>
    </source>
</evidence>
<gene>
    <name evidence="7" type="ORF">NY667_04765</name>
</gene>
<evidence type="ECO:0000256" key="1">
    <source>
        <dbReference type="ARBA" id="ARBA00004496"/>
    </source>
</evidence>
<dbReference type="SMART" id="SM00347">
    <property type="entry name" value="HTH_MARR"/>
    <property type="match status" value="1"/>
</dbReference>
<organism evidence="7 8">
    <name type="scientific">Xanthomonas hortorum pv. hederae</name>
    <dbReference type="NCBI Taxonomy" id="453603"/>
    <lineage>
        <taxon>Bacteria</taxon>
        <taxon>Pseudomonadati</taxon>
        <taxon>Pseudomonadota</taxon>
        <taxon>Gammaproteobacteria</taxon>
        <taxon>Lysobacterales</taxon>
        <taxon>Lysobacteraceae</taxon>
        <taxon>Xanthomonas</taxon>
    </lineage>
</organism>
<dbReference type="InterPro" id="IPR055166">
    <property type="entry name" value="Transc_reg_Sar_Rot_HTH"/>
</dbReference>
<dbReference type="PANTHER" id="PTHR33164:SF5">
    <property type="entry name" value="ORGANIC HYDROPEROXIDE RESISTANCE TRANSCRIPTIONAL REGULATOR"/>
    <property type="match status" value="1"/>
</dbReference>
<dbReference type="PANTHER" id="PTHR33164">
    <property type="entry name" value="TRANSCRIPTIONAL REGULATOR, MARR FAMILY"/>
    <property type="match status" value="1"/>
</dbReference>
<dbReference type="GO" id="GO:0006950">
    <property type="term" value="P:response to stress"/>
    <property type="evidence" value="ECO:0007669"/>
    <property type="project" value="TreeGrafter"/>
</dbReference>
<dbReference type="EMBL" id="JANWTP010000009">
    <property type="protein sequence ID" value="MDC8637134.1"/>
    <property type="molecule type" value="Genomic_DNA"/>
</dbReference>
<keyword evidence="3" id="KW-0805">Transcription regulation</keyword>
<comment type="caution">
    <text evidence="7">The sequence shown here is derived from an EMBL/GenBank/DDBJ whole genome shotgun (WGS) entry which is preliminary data.</text>
</comment>
<evidence type="ECO:0000256" key="3">
    <source>
        <dbReference type="ARBA" id="ARBA00023015"/>
    </source>
</evidence>
<dbReference type="AlphaFoldDB" id="A0A9X3YYW8"/>
<keyword evidence="4" id="KW-0238">DNA-binding</keyword>
<dbReference type="GO" id="GO:0005737">
    <property type="term" value="C:cytoplasm"/>
    <property type="evidence" value="ECO:0007669"/>
    <property type="project" value="UniProtKB-SubCell"/>
</dbReference>
<dbReference type="InterPro" id="IPR036390">
    <property type="entry name" value="WH_DNA-bd_sf"/>
</dbReference>
<dbReference type="GO" id="GO:0003677">
    <property type="term" value="F:DNA binding"/>
    <property type="evidence" value="ECO:0007669"/>
    <property type="project" value="UniProtKB-KW"/>
</dbReference>
<comment type="subcellular location">
    <subcellularLocation>
        <location evidence="1">Cytoplasm</location>
    </subcellularLocation>
</comment>
<evidence type="ECO:0000256" key="2">
    <source>
        <dbReference type="ARBA" id="ARBA00022490"/>
    </source>
</evidence>
<name>A0A9X3YYW8_9XANT</name>
<dbReference type="InterPro" id="IPR000835">
    <property type="entry name" value="HTH_MarR-typ"/>
</dbReference>
<dbReference type="InterPro" id="IPR039422">
    <property type="entry name" value="MarR/SlyA-like"/>
</dbReference>
<proteinExistence type="predicted"/>
<protein>
    <submittedName>
        <fullName evidence="7">MarR family transcriptional regulator</fullName>
    </submittedName>
</protein>
<reference evidence="7" key="2">
    <citation type="submission" date="2022-08" db="EMBL/GenBank/DDBJ databases">
        <authorList>
            <person name="Iruegas-Bocardo F."/>
            <person name="Weisberg A.J."/>
            <person name="Riutta E.R."/>
            <person name="Kilday K."/>
            <person name="Bonkowski J.C."/>
            <person name="Creswell T."/>
            <person name="Daughtrey M.L."/>
            <person name="Rane K."/>
            <person name="Grunwald N.J."/>
            <person name="Chang J.H."/>
            <person name="Putnam M.L."/>
        </authorList>
    </citation>
    <scope>NUCLEOTIDE SEQUENCE</scope>
    <source>
        <strain evidence="7">22-338</strain>
    </source>
</reference>
<reference evidence="7" key="1">
    <citation type="journal article" date="2022" name="Phytopathology">
        <title>Whole genome sequencing-based tracing of a 2022 introduction and outbreak of Xanthomonas hortorum pv. pelargonii.</title>
        <authorList>
            <person name="Iruegas Bocardo F."/>
            <person name="Weisberg A.J."/>
            <person name="Riutta E.R."/>
            <person name="Kilday K.B."/>
            <person name="Bonkowski J.C."/>
            <person name="Creswell T.C."/>
            <person name="Daughtrey M."/>
            <person name="Rane K.K."/>
            <person name="Grunwald N.J."/>
            <person name="Chang J.H."/>
            <person name="Putnam M."/>
        </authorList>
    </citation>
    <scope>NUCLEOTIDE SEQUENCE</scope>
    <source>
        <strain evidence="7">22-338</strain>
    </source>
</reference>
<evidence type="ECO:0000259" key="6">
    <source>
        <dbReference type="PROSITE" id="PS50995"/>
    </source>
</evidence>
<dbReference type="SUPFAM" id="SSF46785">
    <property type="entry name" value="Winged helix' DNA-binding domain"/>
    <property type="match status" value="1"/>
</dbReference>
<evidence type="ECO:0000313" key="8">
    <source>
        <dbReference type="Proteomes" id="UP001140230"/>
    </source>
</evidence>
<keyword evidence="2" id="KW-0963">Cytoplasm</keyword>
<dbReference type="Gene3D" id="1.10.10.10">
    <property type="entry name" value="Winged helix-like DNA-binding domain superfamily/Winged helix DNA-binding domain"/>
    <property type="match status" value="1"/>
</dbReference>
<dbReference type="FunFam" id="1.10.10.10:FF:000163">
    <property type="entry name" value="MarR family transcriptional regulator"/>
    <property type="match status" value="1"/>
</dbReference>
<dbReference type="Proteomes" id="UP001140230">
    <property type="component" value="Unassembled WGS sequence"/>
</dbReference>
<dbReference type="PROSITE" id="PS50995">
    <property type="entry name" value="HTH_MARR_2"/>
    <property type="match status" value="1"/>
</dbReference>
<dbReference type="InterPro" id="IPR036388">
    <property type="entry name" value="WH-like_DNA-bd_sf"/>
</dbReference>
<evidence type="ECO:0000256" key="5">
    <source>
        <dbReference type="ARBA" id="ARBA00023163"/>
    </source>
</evidence>